<reference evidence="6 7" key="1">
    <citation type="submission" date="2014-12" db="EMBL/GenBank/DDBJ databases">
        <title>Comparative genomics of the lactic acid bacteria isolated from the honey bee gut.</title>
        <authorList>
            <person name="Ellegaard K.M."/>
            <person name="Tamarit D."/>
            <person name="Javelind E."/>
            <person name="Olofsson T."/>
            <person name="Andersson S.G."/>
            <person name="Vasquez A."/>
        </authorList>
    </citation>
    <scope>NUCLEOTIDE SEQUENCE [LARGE SCALE GENOMIC DNA]</scope>
    <source>
        <strain evidence="6 7">Hon2</strain>
    </source>
</reference>
<dbReference type="SMART" id="SM00422">
    <property type="entry name" value="HTH_MERR"/>
    <property type="match status" value="1"/>
</dbReference>
<sequence>MNEKQIRRSIAILPVSSTAKLTGLTPRQLRYYEKFGLVHPCRSQGNQRLYSLNDIDRLLDIKEYLDSKMTMAEVKRVLSKHSYADKAHQTNLSDSAARKIFSNEMLRIGRWNTHDSNNIY</sequence>
<evidence type="ECO:0000256" key="4">
    <source>
        <dbReference type="ARBA" id="ARBA00023163"/>
    </source>
</evidence>
<evidence type="ECO:0000259" key="5">
    <source>
        <dbReference type="PROSITE" id="PS50937"/>
    </source>
</evidence>
<dbReference type="CDD" id="cd01105">
    <property type="entry name" value="HTH_GlnR-like"/>
    <property type="match status" value="1"/>
</dbReference>
<keyword evidence="7" id="KW-1185">Reference proteome</keyword>
<feature type="domain" description="HTH merR-type" evidence="5">
    <location>
        <begin position="19"/>
        <end position="80"/>
    </location>
</feature>
<dbReference type="EMBL" id="JXBZ01000005">
    <property type="protein sequence ID" value="KJY49166.1"/>
    <property type="molecule type" value="Genomic_DNA"/>
</dbReference>
<keyword evidence="2" id="KW-0805">Transcription regulation</keyword>
<dbReference type="GO" id="GO:0003677">
    <property type="term" value="F:DNA binding"/>
    <property type="evidence" value="ECO:0007669"/>
    <property type="project" value="UniProtKB-KW"/>
</dbReference>
<dbReference type="PROSITE" id="PS50937">
    <property type="entry name" value="HTH_MERR_2"/>
    <property type="match status" value="1"/>
</dbReference>
<evidence type="ECO:0000256" key="2">
    <source>
        <dbReference type="ARBA" id="ARBA00023015"/>
    </source>
</evidence>
<organism evidence="6 7">
    <name type="scientific">Bombilactobacillus mellis</name>
    <dbReference type="NCBI Taxonomy" id="1218508"/>
    <lineage>
        <taxon>Bacteria</taxon>
        <taxon>Bacillati</taxon>
        <taxon>Bacillota</taxon>
        <taxon>Bacilli</taxon>
        <taxon>Lactobacillales</taxon>
        <taxon>Lactobacillaceae</taxon>
        <taxon>Bombilactobacillus</taxon>
    </lineage>
</organism>
<dbReference type="InterPro" id="IPR047057">
    <property type="entry name" value="MerR_fam"/>
</dbReference>
<name>A0A0F4KVC2_9LACO</name>
<evidence type="ECO:0000313" key="6">
    <source>
        <dbReference type="EMBL" id="KJY49166.1"/>
    </source>
</evidence>
<keyword evidence="4" id="KW-0804">Transcription</keyword>
<dbReference type="PANTHER" id="PTHR30204">
    <property type="entry name" value="REDOX-CYCLING DRUG-SENSING TRANSCRIPTIONAL ACTIVATOR SOXR"/>
    <property type="match status" value="1"/>
</dbReference>
<evidence type="ECO:0000256" key="1">
    <source>
        <dbReference type="ARBA" id="ARBA00022491"/>
    </source>
</evidence>
<evidence type="ECO:0000256" key="3">
    <source>
        <dbReference type="ARBA" id="ARBA00023125"/>
    </source>
</evidence>
<evidence type="ECO:0000313" key="7">
    <source>
        <dbReference type="Proteomes" id="UP000033695"/>
    </source>
</evidence>
<dbReference type="Pfam" id="PF13411">
    <property type="entry name" value="MerR_1"/>
    <property type="match status" value="1"/>
</dbReference>
<dbReference type="PATRIC" id="fig|1218508.4.peg.631"/>
<accession>A0A0F4KVC2</accession>
<protein>
    <submittedName>
        <fullName evidence="6">MerR family transcriptional regulator, glutamine synthetase repressor</fullName>
    </submittedName>
</protein>
<comment type="caution">
    <text evidence="6">The sequence shown here is derived from an EMBL/GenBank/DDBJ whole genome shotgun (WGS) entry which is preliminary data.</text>
</comment>
<dbReference type="HOGENOM" id="CLU_060077_9_0_9"/>
<dbReference type="STRING" id="1218508.JG29_06160"/>
<keyword evidence="1" id="KW-0678">Repressor</keyword>
<dbReference type="RefSeq" id="WP_045922467.1">
    <property type="nucleotide sequence ID" value="NZ_JAAEDY010000005.1"/>
</dbReference>
<dbReference type="InterPro" id="IPR000551">
    <property type="entry name" value="MerR-type_HTH_dom"/>
</dbReference>
<dbReference type="AlphaFoldDB" id="A0A0F4KVC2"/>
<dbReference type="InterPro" id="IPR009061">
    <property type="entry name" value="DNA-bd_dom_put_sf"/>
</dbReference>
<proteinExistence type="predicted"/>
<keyword evidence="3" id="KW-0238">DNA-binding</keyword>
<dbReference type="GO" id="GO:0003700">
    <property type="term" value="F:DNA-binding transcription factor activity"/>
    <property type="evidence" value="ECO:0007669"/>
    <property type="project" value="InterPro"/>
</dbReference>
<dbReference type="Gene3D" id="1.10.1660.10">
    <property type="match status" value="1"/>
</dbReference>
<dbReference type="Proteomes" id="UP000033695">
    <property type="component" value="Unassembled WGS sequence"/>
</dbReference>
<dbReference type="PANTHER" id="PTHR30204:SF65">
    <property type="entry name" value="HTH-TYPE TRANSCRIPTIONAL REGULATOR TNRA"/>
    <property type="match status" value="1"/>
</dbReference>
<dbReference type="SUPFAM" id="SSF46955">
    <property type="entry name" value="Putative DNA-binding domain"/>
    <property type="match status" value="1"/>
</dbReference>
<gene>
    <name evidence="6" type="ORF">JG29_06160</name>
</gene>
<dbReference type="OrthoDB" id="9806513at2"/>